<organism evidence="2 3">
    <name type="scientific">Insolitispirillum peregrinum</name>
    <dbReference type="NCBI Taxonomy" id="80876"/>
    <lineage>
        <taxon>Bacteria</taxon>
        <taxon>Pseudomonadati</taxon>
        <taxon>Pseudomonadota</taxon>
        <taxon>Alphaproteobacteria</taxon>
        <taxon>Rhodospirillales</taxon>
        <taxon>Novispirillaceae</taxon>
        <taxon>Insolitispirillum</taxon>
    </lineage>
</organism>
<dbReference type="EMBL" id="FTOA01000003">
    <property type="protein sequence ID" value="SIS69704.1"/>
    <property type="molecule type" value="Genomic_DNA"/>
</dbReference>
<name>A0A1N7L7A3_9PROT</name>
<reference evidence="2 3" key="1">
    <citation type="submission" date="2017-01" db="EMBL/GenBank/DDBJ databases">
        <authorList>
            <person name="Mah S.A."/>
            <person name="Swanson W.J."/>
            <person name="Moy G.W."/>
            <person name="Vacquier V.D."/>
        </authorList>
    </citation>
    <scope>NUCLEOTIDE SEQUENCE [LARGE SCALE GENOMIC DNA]</scope>
    <source>
        <strain evidence="2 3">DSM 11589</strain>
    </source>
</reference>
<gene>
    <name evidence="2" type="ORF">SAMN05421779_103154</name>
</gene>
<accession>A0A1N7L7A3</accession>
<dbReference type="AlphaFoldDB" id="A0A1N7L7A3"/>
<keyword evidence="3" id="KW-1185">Reference proteome</keyword>
<protein>
    <submittedName>
        <fullName evidence="2">Uncharacterized protein</fullName>
    </submittedName>
</protein>
<dbReference type="Proteomes" id="UP000185678">
    <property type="component" value="Unassembled WGS sequence"/>
</dbReference>
<evidence type="ECO:0000313" key="3">
    <source>
        <dbReference type="Proteomes" id="UP000185678"/>
    </source>
</evidence>
<evidence type="ECO:0000256" key="1">
    <source>
        <dbReference type="SAM" id="MobiDB-lite"/>
    </source>
</evidence>
<evidence type="ECO:0000313" key="2">
    <source>
        <dbReference type="EMBL" id="SIS69704.1"/>
    </source>
</evidence>
<proteinExistence type="predicted"/>
<dbReference type="RefSeq" id="WP_139332834.1">
    <property type="nucleotide sequence ID" value="NZ_FTOA01000003.1"/>
</dbReference>
<sequence>MCSTEIGGTPENTPVTKTPVIAPVSAVATADIARKAEHRCLSALSTRALHTATLEVTRPSVTNSPDGGHDIDVVGSSEEVKELVGTMTGIEPEKLKFLGSDTNTGKINVRIDVKSGKTVSADMIDNHAANSSRSPTFHVHLLLFTNPELKITKEAQKKLSQQKDSFENIGVLIDVVQPEGLKRIETENKARALSADHEASGQSESEPK</sequence>
<feature type="region of interest" description="Disordered" evidence="1">
    <location>
        <begin position="188"/>
        <end position="208"/>
    </location>
</feature>